<dbReference type="Proteomes" id="UP000030111">
    <property type="component" value="Unassembled WGS sequence"/>
</dbReference>
<evidence type="ECO:0000313" key="2">
    <source>
        <dbReference type="EMBL" id="KGO93721.1"/>
    </source>
</evidence>
<comment type="caution">
    <text evidence="2">The sequence shown here is derived from an EMBL/GenBank/DDBJ whole genome shotgun (WGS) entry which is preliminary data.</text>
</comment>
<dbReference type="STRING" id="1121898.GCA_000422725_00228"/>
<accession>A0A0A2MQ97</accession>
<evidence type="ECO:0000256" key="1">
    <source>
        <dbReference type="SAM" id="SignalP"/>
    </source>
</evidence>
<organism evidence="2 3">
    <name type="scientific">Flavobacterium subsaxonicum WB 4.1-42 = DSM 21790</name>
    <dbReference type="NCBI Taxonomy" id="1121898"/>
    <lineage>
        <taxon>Bacteria</taxon>
        <taxon>Pseudomonadati</taxon>
        <taxon>Bacteroidota</taxon>
        <taxon>Flavobacteriia</taxon>
        <taxon>Flavobacteriales</taxon>
        <taxon>Flavobacteriaceae</taxon>
        <taxon>Flavobacterium</taxon>
    </lineage>
</organism>
<dbReference type="PROSITE" id="PS51257">
    <property type="entry name" value="PROKAR_LIPOPROTEIN"/>
    <property type="match status" value="1"/>
</dbReference>
<name>A0A0A2MQ97_9FLAO</name>
<feature type="signal peptide" evidence="1">
    <location>
        <begin position="1"/>
        <end position="19"/>
    </location>
</feature>
<gene>
    <name evidence="2" type="ORF">Q766_07125</name>
</gene>
<dbReference type="EMBL" id="JRLY01000004">
    <property type="protein sequence ID" value="KGO93721.1"/>
    <property type="molecule type" value="Genomic_DNA"/>
</dbReference>
<dbReference type="eggNOG" id="ENOG5033156">
    <property type="taxonomic scope" value="Bacteria"/>
</dbReference>
<sequence>MKKYLLLSCLLLVLGSACTSTRNTIKNIDDTVLMPALSKEKTFVITEVSTNKKYGYDQDYPVNLGFTPYQTAEINVKRYFGALSGPNGEKLTYNKVDSCCPFPSKKNDMGAGILDIYEVKWEGLAEPKRIYVNLYEKGQIVAPMGFGIRKI</sequence>
<dbReference type="AlphaFoldDB" id="A0A0A2MQ97"/>
<keyword evidence="1" id="KW-0732">Signal</keyword>
<feature type="chain" id="PRO_5001991800" evidence="1">
    <location>
        <begin position="20"/>
        <end position="151"/>
    </location>
</feature>
<dbReference type="OrthoDB" id="5522619at2"/>
<dbReference type="RefSeq" id="WP_026991703.1">
    <property type="nucleotide sequence ID" value="NZ_JRLY01000004.1"/>
</dbReference>
<protein>
    <submittedName>
        <fullName evidence="2">2-dehydro-3-deoxyphosphooctonate aldolase</fullName>
    </submittedName>
</protein>
<evidence type="ECO:0000313" key="3">
    <source>
        <dbReference type="Proteomes" id="UP000030111"/>
    </source>
</evidence>
<reference evidence="2 3" key="1">
    <citation type="submission" date="2013-09" db="EMBL/GenBank/DDBJ databases">
        <authorList>
            <person name="Zeng Z."/>
            <person name="Chen C."/>
        </authorList>
    </citation>
    <scope>NUCLEOTIDE SEQUENCE [LARGE SCALE GENOMIC DNA]</scope>
    <source>
        <strain evidence="2 3">WB 4.1-42</strain>
    </source>
</reference>
<proteinExistence type="predicted"/>
<keyword evidence="3" id="KW-1185">Reference proteome</keyword>